<name>A0A8J3N2X0_9CHLR</name>
<dbReference type="CDD" id="cd06174">
    <property type="entry name" value="MFS"/>
    <property type="match status" value="1"/>
</dbReference>
<evidence type="ECO:0000256" key="4">
    <source>
        <dbReference type="ARBA" id="ARBA00022989"/>
    </source>
</evidence>
<organism evidence="8 9">
    <name type="scientific">Reticulibacter mediterranei</name>
    <dbReference type="NCBI Taxonomy" id="2778369"/>
    <lineage>
        <taxon>Bacteria</taxon>
        <taxon>Bacillati</taxon>
        <taxon>Chloroflexota</taxon>
        <taxon>Ktedonobacteria</taxon>
        <taxon>Ktedonobacterales</taxon>
        <taxon>Reticulibacteraceae</taxon>
        <taxon>Reticulibacter</taxon>
    </lineage>
</organism>
<evidence type="ECO:0000256" key="1">
    <source>
        <dbReference type="ARBA" id="ARBA00004651"/>
    </source>
</evidence>
<evidence type="ECO:0000256" key="3">
    <source>
        <dbReference type="ARBA" id="ARBA00022692"/>
    </source>
</evidence>
<dbReference type="InterPro" id="IPR020846">
    <property type="entry name" value="MFS_dom"/>
</dbReference>
<gene>
    <name evidence="8" type="ORF">KSF_065670</name>
</gene>
<reference evidence="8" key="1">
    <citation type="submission" date="2020-10" db="EMBL/GenBank/DDBJ databases">
        <title>Taxonomic study of unclassified bacteria belonging to the class Ktedonobacteria.</title>
        <authorList>
            <person name="Yabe S."/>
            <person name="Wang C.M."/>
            <person name="Zheng Y."/>
            <person name="Sakai Y."/>
            <person name="Cavaletti L."/>
            <person name="Monciardini P."/>
            <person name="Donadio S."/>
        </authorList>
    </citation>
    <scope>NUCLEOTIDE SEQUENCE</scope>
    <source>
        <strain evidence="8">ID150040</strain>
    </source>
</reference>
<feature type="transmembrane region" description="Helical" evidence="6">
    <location>
        <begin position="317"/>
        <end position="341"/>
    </location>
</feature>
<feature type="transmembrane region" description="Helical" evidence="6">
    <location>
        <begin position="246"/>
        <end position="266"/>
    </location>
</feature>
<dbReference type="InterPro" id="IPR011701">
    <property type="entry name" value="MFS"/>
</dbReference>
<feature type="domain" description="Major facilitator superfamily (MFS) profile" evidence="7">
    <location>
        <begin position="16"/>
        <end position="413"/>
    </location>
</feature>
<evidence type="ECO:0000313" key="8">
    <source>
        <dbReference type="EMBL" id="GHO96519.1"/>
    </source>
</evidence>
<keyword evidence="5 6" id="KW-0472">Membrane</keyword>
<feature type="transmembrane region" description="Helical" evidence="6">
    <location>
        <begin position="389"/>
        <end position="408"/>
    </location>
</feature>
<dbReference type="GO" id="GO:0022857">
    <property type="term" value="F:transmembrane transporter activity"/>
    <property type="evidence" value="ECO:0007669"/>
    <property type="project" value="InterPro"/>
</dbReference>
<dbReference type="PROSITE" id="PS50850">
    <property type="entry name" value="MFS"/>
    <property type="match status" value="1"/>
</dbReference>
<feature type="transmembrane region" description="Helical" evidence="6">
    <location>
        <begin position="164"/>
        <end position="183"/>
    </location>
</feature>
<dbReference type="Gene3D" id="1.20.1250.20">
    <property type="entry name" value="MFS general substrate transporter like domains"/>
    <property type="match status" value="1"/>
</dbReference>
<feature type="transmembrane region" description="Helical" evidence="6">
    <location>
        <begin position="362"/>
        <end position="383"/>
    </location>
</feature>
<evidence type="ECO:0000313" key="9">
    <source>
        <dbReference type="Proteomes" id="UP000597444"/>
    </source>
</evidence>
<feature type="transmembrane region" description="Helical" evidence="6">
    <location>
        <begin position="51"/>
        <end position="70"/>
    </location>
</feature>
<keyword evidence="9" id="KW-1185">Reference proteome</keyword>
<dbReference type="AlphaFoldDB" id="A0A8J3N2X0"/>
<evidence type="ECO:0000256" key="5">
    <source>
        <dbReference type="ARBA" id="ARBA00023136"/>
    </source>
</evidence>
<comment type="caution">
    <text evidence="8">The sequence shown here is derived from an EMBL/GenBank/DDBJ whole genome shotgun (WGS) entry which is preliminary data.</text>
</comment>
<dbReference type="InterPro" id="IPR036259">
    <property type="entry name" value="MFS_trans_sf"/>
</dbReference>
<feature type="transmembrane region" description="Helical" evidence="6">
    <location>
        <begin position="12"/>
        <end position="31"/>
    </location>
</feature>
<feature type="transmembrane region" description="Helical" evidence="6">
    <location>
        <begin position="216"/>
        <end position="240"/>
    </location>
</feature>
<keyword evidence="4 6" id="KW-1133">Transmembrane helix</keyword>
<comment type="subcellular location">
    <subcellularLocation>
        <location evidence="1">Cell membrane</location>
        <topology evidence="1">Multi-pass membrane protein</topology>
    </subcellularLocation>
</comment>
<feature type="transmembrane region" description="Helical" evidence="6">
    <location>
        <begin position="287"/>
        <end position="311"/>
    </location>
</feature>
<keyword evidence="2" id="KW-1003">Cell membrane</keyword>
<sequence>MKSENITPPPRSLPMRLISISLVAIAISANFTNYGGMQATLQDDLHITNESIGFLSTLLYLGIACGYVAGGGLVDRFGPRRVLIAALLTMGLGNAELSIMPHLTCVFLCRFLIGIGAGIGIVAGSQTAARFPGRAASVGQGLFGGAMQVGSGLGLFASPLLLPYLGWEGIFAFWGGLALLLAWQWTIWKEVSEATSPPSQKPFWQRFLKASRQPQLVALGVIHMGTLGMGQAVAPWLAIFFASSPFGLPMSLAAGLGASGLLLGTITRPLGGLLLTRRSWQLHLLRLSGLLAWIGLLVLILCPTILQMLFAEQAPPIAHVLISLLGLLLAVAGWTLPYSSVFTRADQIGQQHTLGRGTAQSVTMLLSAPASAFGPVLIGWLHAHANFPSIFALLCWIQLGVLLLAWLLERSFVRPSIRSHQARSGERFEQSPLPA</sequence>
<feature type="transmembrane region" description="Helical" evidence="6">
    <location>
        <begin position="105"/>
        <end position="123"/>
    </location>
</feature>
<keyword evidence="3 6" id="KW-0812">Transmembrane</keyword>
<dbReference type="RefSeq" id="WP_220207139.1">
    <property type="nucleotide sequence ID" value="NZ_BNJK01000001.1"/>
</dbReference>
<dbReference type="PANTHER" id="PTHR43124:SF3">
    <property type="entry name" value="CHLORAMPHENICOL EFFLUX PUMP RV0191"/>
    <property type="match status" value="1"/>
</dbReference>
<dbReference type="GO" id="GO:0005886">
    <property type="term" value="C:plasma membrane"/>
    <property type="evidence" value="ECO:0007669"/>
    <property type="project" value="UniProtKB-SubCell"/>
</dbReference>
<proteinExistence type="predicted"/>
<dbReference type="PANTHER" id="PTHR43124">
    <property type="entry name" value="PURINE EFFLUX PUMP PBUE"/>
    <property type="match status" value="1"/>
</dbReference>
<dbReference type="Pfam" id="PF07690">
    <property type="entry name" value="MFS_1"/>
    <property type="match status" value="1"/>
</dbReference>
<evidence type="ECO:0000256" key="6">
    <source>
        <dbReference type="SAM" id="Phobius"/>
    </source>
</evidence>
<dbReference type="SUPFAM" id="SSF103473">
    <property type="entry name" value="MFS general substrate transporter"/>
    <property type="match status" value="1"/>
</dbReference>
<accession>A0A8J3N2X0</accession>
<dbReference type="Proteomes" id="UP000597444">
    <property type="component" value="Unassembled WGS sequence"/>
</dbReference>
<protein>
    <recommendedName>
        <fullName evidence="7">Major facilitator superfamily (MFS) profile domain-containing protein</fullName>
    </recommendedName>
</protein>
<evidence type="ECO:0000259" key="7">
    <source>
        <dbReference type="PROSITE" id="PS50850"/>
    </source>
</evidence>
<evidence type="ECO:0000256" key="2">
    <source>
        <dbReference type="ARBA" id="ARBA00022475"/>
    </source>
</evidence>
<dbReference type="EMBL" id="BNJK01000001">
    <property type="protein sequence ID" value="GHO96519.1"/>
    <property type="molecule type" value="Genomic_DNA"/>
</dbReference>
<dbReference type="InterPro" id="IPR050189">
    <property type="entry name" value="MFS_Efflux_Transporters"/>
</dbReference>